<dbReference type="RefSeq" id="WP_092858489.1">
    <property type="nucleotide sequence ID" value="NZ_FOQH01000002.1"/>
</dbReference>
<reference evidence="2 3" key="1">
    <citation type="submission" date="2016-10" db="EMBL/GenBank/DDBJ databases">
        <authorList>
            <person name="de Groot N.N."/>
        </authorList>
    </citation>
    <scope>NUCLEOTIDE SEQUENCE [LARGE SCALE GENOMIC DNA]</scope>
    <source>
        <strain evidence="2 3">CGMCC 1.11030</strain>
    </source>
</reference>
<gene>
    <name evidence="2" type="ORF">SAMN05216258_102438</name>
</gene>
<accession>A0A1I3D7Y7</accession>
<name>A0A1I3D7Y7_9RHOB</name>
<dbReference type="STRING" id="1114924.SAMN05216258_102438"/>
<feature type="chain" id="PRO_5011652840" evidence="1">
    <location>
        <begin position="20"/>
        <end position="120"/>
    </location>
</feature>
<sequence length="120" mass="12914">MTLIRSALALLLLSAPAAAESLRCDFDRVCDAEGCRSTTFELRLDWEGEDGRFTDGAGRSGDVTVAEMEAFWHFIEIMDRGDLVLTSVAEGGAAVHSKHALLGGKLAPTQYHGACRRSGE</sequence>
<dbReference type="EMBL" id="FOQH01000002">
    <property type="protein sequence ID" value="SFH82844.1"/>
    <property type="molecule type" value="Genomic_DNA"/>
</dbReference>
<keyword evidence="1" id="KW-0732">Signal</keyword>
<feature type="signal peptide" evidence="1">
    <location>
        <begin position="1"/>
        <end position="19"/>
    </location>
</feature>
<keyword evidence="3" id="KW-1185">Reference proteome</keyword>
<proteinExistence type="predicted"/>
<protein>
    <submittedName>
        <fullName evidence="2">Uncharacterized protein</fullName>
    </submittedName>
</protein>
<evidence type="ECO:0000313" key="2">
    <source>
        <dbReference type="EMBL" id="SFH82844.1"/>
    </source>
</evidence>
<evidence type="ECO:0000313" key="3">
    <source>
        <dbReference type="Proteomes" id="UP000199377"/>
    </source>
</evidence>
<organism evidence="2 3">
    <name type="scientific">Albimonas pacifica</name>
    <dbReference type="NCBI Taxonomy" id="1114924"/>
    <lineage>
        <taxon>Bacteria</taxon>
        <taxon>Pseudomonadati</taxon>
        <taxon>Pseudomonadota</taxon>
        <taxon>Alphaproteobacteria</taxon>
        <taxon>Rhodobacterales</taxon>
        <taxon>Paracoccaceae</taxon>
        <taxon>Albimonas</taxon>
    </lineage>
</organism>
<dbReference type="Proteomes" id="UP000199377">
    <property type="component" value="Unassembled WGS sequence"/>
</dbReference>
<evidence type="ECO:0000256" key="1">
    <source>
        <dbReference type="SAM" id="SignalP"/>
    </source>
</evidence>
<dbReference type="AlphaFoldDB" id="A0A1I3D7Y7"/>